<feature type="domain" description="Rhodanese" evidence="2">
    <location>
        <begin position="50"/>
        <end position="140"/>
    </location>
</feature>
<dbReference type="CDD" id="cd00158">
    <property type="entry name" value="RHOD"/>
    <property type="match status" value="1"/>
</dbReference>
<keyword evidence="1" id="KW-1133">Transmembrane helix</keyword>
<sequence length="149" mass="17401">MNNILFFISNNLVLSGMWFFFLNIIIFLIFKQFYLKAKIINNFDAIKLINKKNANIIDTRSLELYNTGHILNAIHLPLKDLSCEKIKKLNLSIITPIILIIHSSNNNKYIKKFIDNGINDIYVLKNGMNTWTLENLPTIKNKNNNFKKL</sequence>
<dbReference type="Pfam" id="PF00581">
    <property type="entry name" value="Rhodanese"/>
    <property type="match status" value="1"/>
</dbReference>
<dbReference type="Proteomes" id="UP000298791">
    <property type="component" value="Chromosome"/>
</dbReference>
<dbReference type="SMART" id="SM00450">
    <property type="entry name" value="RHOD"/>
    <property type="match status" value="1"/>
</dbReference>
<keyword evidence="1" id="KW-0472">Membrane</keyword>
<dbReference type="SUPFAM" id="SSF52821">
    <property type="entry name" value="Rhodanese/Cell cycle control phosphatase"/>
    <property type="match status" value="1"/>
</dbReference>
<evidence type="ECO:0000313" key="4">
    <source>
        <dbReference type="Proteomes" id="UP000298791"/>
    </source>
</evidence>
<dbReference type="InterPro" id="IPR036873">
    <property type="entry name" value="Rhodanese-like_dom_sf"/>
</dbReference>
<proteinExistence type="predicted"/>
<keyword evidence="1" id="KW-0812">Transmembrane</keyword>
<dbReference type="OrthoDB" id="9808735at2"/>
<dbReference type="Gene3D" id="3.40.250.10">
    <property type="entry name" value="Rhodanese-like domain"/>
    <property type="match status" value="1"/>
</dbReference>
<dbReference type="AlphaFoldDB" id="A0A4D6XSM0"/>
<protein>
    <submittedName>
        <fullName evidence="3">Rhodanese-like domain-containing protein</fullName>
    </submittedName>
</protein>
<gene>
    <name evidence="3" type="ORF">D9V64_00265</name>
</gene>
<dbReference type="InterPro" id="IPR001763">
    <property type="entry name" value="Rhodanese-like_dom"/>
</dbReference>
<organism evidence="3 4">
    <name type="scientific">Buchnera aphidicola</name>
    <name type="common">Aphis nerii</name>
    <dbReference type="NCBI Taxonomy" id="1241835"/>
    <lineage>
        <taxon>Bacteria</taxon>
        <taxon>Pseudomonadati</taxon>
        <taxon>Pseudomonadota</taxon>
        <taxon>Gammaproteobacteria</taxon>
        <taxon>Enterobacterales</taxon>
        <taxon>Erwiniaceae</taxon>
        <taxon>Buchnera</taxon>
    </lineage>
</organism>
<feature type="transmembrane region" description="Helical" evidence="1">
    <location>
        <begin position="12"/>
        <end position="30"/>
    </location>
</feature>
<evidence type="ECO:0000259" key="2">
    <source>
        <dbReference type="PROSITE" id="PS50206"/>
    </source>
</evidence>
<reference evidence="3 4" key="1">
    <citation type="submission" date="2018-12" db="EMBL/GenBank/DDBJ databases">
        <authorList>
            <person name="Chong R.A."/>
        </authorList>
    </citation>
    <scope>NUCLEOTIDE SEQUENCE [LARGE SCALE GENOMIC DNA]</scope>
    <source>
        <strain evidence="3 4">Ane</strain>
    </source>
</reference>
<dbReference type="PROSITE" id="PS50206">
    <property type="entry name" value="RHODANESE_3"/>
    <property type="match status" value="1"/>
</dbReference>
<name>A0A4D6XSM0_9GAMM</name>
<dbReference type="EMBL" id="CP034885">
    <property type="protein sequence ID" value="QCI18619.1"/>
    <property type="molecule type" value="Genomic_DNA"/>
</dbReference>
<evidence type="ECO:0000256" key="1">
    <source>
        <dbReference type="SAM" id="Phobius"/>
    </source>
</evidence>
<reference evidence="3 4" key="2">
    <citation type="submission" date="2019-05" db="EMBL/GenBank/DDBJ databases">
        <title>Genome evolution of the obligate endosymbiont Buchnera aphidicola.</title>
        <authorList>
            <person name="Moran N.A."/>
        </authorList>
    </citation>
    <scope>NUCLEOTIDE SEQUENCE [LARGE SCALE GENOMIC DNA]</scope>
    <source>
        <strain evidence="3 4">Ane</strain>
    </source>
</reference>
<dbReference type="RefSeq" id="WP_158366249.1">
    <property type="nucleotide sequence ID" value="NZ_CP034885.1"/>
</dbReference>
<evidence type="ECO:0000313" key="3">
    <source>
        <dbReference type="EMBL" id="QCI18619.1"/>
    </source>
</evidence>
<accession>A0A4D6XSM0</accession>